<reference evidence="6" key="4">
    <citation type="submission" date="2022-11" db="EMBL/GenBank/DDBJ databases">
        <authorList>
            <person name="Vasilchenko N.G."/>
            <person name="Prazdnova E.V."/>
            <person name="Gorovtsov A.V."/>
            <person name="Chistyakov V.A."/>
            <person name="Pak M.L."/>
        </authorList>
    </citation>
    <scope>NUCLEOTIDE SEQUENCE</scope>
    <source>
        <strain evidence="6">R 4.5</strain>
    </source>
</reference>
<dbReference type="EMBL" id="LYND01000044">
    <property type="protein sequence ID" value="ODA11049.1"/>
    <property type="molecule type" value="Genomic_DNA"/>
</dbReference>
<dbReference type="NCBIfam" id="TIGR03793">
    <property type="entry name" value="leader_NHLP"/>
    <property type="match status" value="1"/>
</dbReference>
<dbReference type="InterPro" id="IPR004232">
    <property type="entry name" value="CN_Hdrtase_a/SCN_Hdrlase_g"/>
</dbReference>
<dbReference type="InterPro" id="IPR022513">
    <property type="entry name" value="TOMM_pelo"/>
</dbReference>
<reference evidence="5" key="2">
    <citation type="submission" date="2016-05" db="EMBL/GenBank/DDBJ databases">
        <authorList>
            <person name="Zheng J."/>
            <person name="Timme R."/>
            <person name="Allard M."/>
            <person name="Strain E."/>
            <person name="Luo Y."/>
            <person name="Brown E."/>
        </authorList>
    </citation>
    <scope>NUCLEOTIDE SEQUENCE</scope>
    <source>
        <strain evidence="5">CFSAN034343</strain>
    </source>
</reference>
<protein>
    <submittedName>
        <fullName evidence="3">NHLP leader peptide family RiPP</fullName>
    </submittedName>
    <submittedName>
        <fullName evidence="5">NHLP leader peptide family natural product</fullName>
    </submittedName>
</protein>
<dbReference type="InterPro" id="IPR036648">
    <property type="entry name" value="CN_Hdrase_a/SCN_Hdrase_g_sf"/>
</dbReference>
<dbReference type="EMBL" id="JARVWT010000001">
    <property type="protein sequence ID" value="MDH2330366.1"/>
    <property type="molecule type" value="Genomic_DNA"/>
</dbReference>
<evidence type="ECO:0000313" key="3">
    <source>
        <dbReference type="EMBL" id="MBM0632173.1"/>
    </source>
</evidence>
<dbReference type="Proteomes" id="UP000094974">
    <property type="component" value="Unassembled WGS sequence"/>
</dbReference>
<dbReference type="RefSeq" id="WP_013309068.1">
    <property type="nucleotide sequence ID" value="NZ_ALJV01000092.1"/>
</dbReference>
<reference evidence="4" key="5">
    <citation type="submission" date="2023-04" db="EMBL/GenBank/DDBJ databases">
        <title>Uncovering the Secrets of Slow-Growing Bacteria in Tropical Savanna Soil through Cultivation and Genomic Analysis.</title>
        <authorList>
            <person name="Goncalves O.S."/>
            <person name="Santana M.F."/>
        </authorList>
    </citation>
    <scope>NUCLEOTIDE SEQUENCE</scope>
    <source>
        <strain evidence="4">ANTI</strain>
    </source>
</reference>
<evidence type="ECO:0000313" key="7">
    <source>
        <dbReference type="Proteomes" id="UP000094974"/>
    </source>
</evidence>
<dbReference type="EMBL" id="CP097770">
    <property type="protein sequence ID" value="URJ48526.1"/>
    <property type="molecule type" value="Genomic_DNA"/>
</dbReference>
<evidence type="ECO:0000313" key="4">
    <source>
        <dbReference type="EMBL" id="MDH2330366.1"/>
    </source>
</evidence>
<feature type="domain" description="Nitrile hydratase alpha/Thiocyanate hydrolase gamma" evidence="2">
    <location>
        <begin position="7"/>
        <end position="60"/>
    </location>
</feature>
<reference evidence="3" key="3">
    <citation type="submission" date="2020-12" db="EMBL/GenBank/DDBJ databases">
        <title>Paenibacillus polymyxa LMG 27872: a double-edged sword.</title>
        <authorList>
            <person name="Langendries S."/>
            <person name="Garcia Mendez S."/>
            <person name="Beirinckx S."/>
            <person name="Viaene T."/>
            <person name="Baeyen S."/>
            <person name="Goeminne G."/>
            <person name="Willems A."/>
            <person name="Debode J."/>
            <person name="Goormachtig S."/>
        </authorList>
    </citation>
    <scope>NUCLEOTIDE SEQUENCE</scope>
    <source>
        <strain evidence="3">LMG 27872</strain>
    </source>
</reference>
<evidence type="ECO:0000313" key="5">
    <source>
        <dbReference type="EMBL" id="ODA11049.1"/>
    </source>
</evidence>
<dbReference type="AlphaFoldDB" id="A0A074M1Q9"/>
<organism evidence="3 8">
    <name type="scientific">Paenibacillus polymyxa</name>
    <name type="common">Bacillus polymyxa</name>
    <dbReference type="NCBI Taxonomy" id="1406"/>
    <lineage>
        <taxon>Bacteria</taxon>
        <taxon>Bacillati</taxon>
        <taxon>Bacillota</taxon>
        <taxon>Bacilli</taxon>
        <taxon>Bacillales</taxon>
        <taxon>Paenibacillaceae</taxon>
        <taxon>Paenibacillus</taxon>
    </lineage>
</organism>
<evidence type="ECO:0000256" key="1">
    <source>
        <dbReference type="ARBA" id="ARBA00022723"/>
    </source>
</evidence>
<dbReference type="GO" id="GO:0003824">
    <property type="term" value="F:catalytic activity"/>
    <property type="evidence" value="ECO:0007669"/>
    <property type="project" value="InterPro"/>
</dbReference>
<keyword evidence="1" id="KW-0479">Metal-binding</keyword>
<evidence type="ECO:0000313" key="6">
    <source>
        <dbReference type="EMBL" id="URJ48526.1"/>
    </source>
</evidence>
<sequence length="78" mass="8790">MATEVLQTQVIQKAWEDASFREKLMTDPKSAIRDVLGVVIPDHIQIKTLEETPDQFFLVIPPDPSGVLAASQKPRSMW</sequence>
<dbReference type="GO" id="GO:0046914">
    <property type="term" value="F:transition metal ion binding"/>
    <property type="evidence" value="ECO:0007669"/>
    <property type="project" value="InterPro"/>
</dbReference>
<dbReference type="Gene3D" id="3.90.330.10">
    <property type="entry name" value="Nitrile hydratase alpha /Thiocyanate hydrolase gamma"/>
    <property type="match status" value="1"/>
</dbReference>
<dbReference type="Proteomes" id="UP001055784">
    <property type="component" value="Chromosome"/>
</dbReference>
<accession>A0A074M1Q9</accession>
<dbReference type="Pfam" id="PF02979">
    <property type="entry name" value="NHase_alpha"/>
    <property type="match status" value="1"/>
</dbReference>
<dbReference type="EMBL" id="JAEHFQ010000001">
    <property type="protein sequence ID" value="MBM0632173.1"/>
    <property type="molecule type" value="Genomic_DNA"/>
</dbReference>
<dbReference type="Proteomes" id="UP001229409">
    <property type="component" value="Unassembled WGS sequence"/>
</dbReference>
<dbReference type="SUPFAM" id="SSF56209">
    <property type="entry name" value="Nitrile hydratase alpha chain"/>
    <property type="match status" value="1"/>
</dbReference>
<proteinExistence type="predicted"/>
<dbReference type="Proteomes" id="UP000650605">
    <property type="component" value="Unassembled WGS sequence"/>
</dbReference>
<evidence type="ECO:0000259" key="2">
    <source>
        <dbReference type="Pfam" id="PF02979"/>
    </source>
</evidence>
<keyword evidence="7" id="KW-1185">Reference proteome</keyword>
<name>A0A074M1Q9_PAEPO</name>
<evidence type="ECO:0000313" key="8">
    <source>
        <dbReference type="Proteomes" id="UP000650605"/>
    </source>
</evidence>
<gene>
    <name evidence="5" type="ORF">A7312_22345</name>
    <name evidence="3" type="ORF">JDW19_03370</name>
    <name evidence="6" type="ORF">MF626_002768</name>
    <name evidence="4" type="ORF">QDS18_05775</name>
</gene>
<reference evidence="7" key="1">
    <citation type="submission" date="2016-05" db="EMBL/GenBank/DDBJ databases">
        <title>Whole genome shotgun sequencing of cultured foodborne pathogen.</title>
        <authorList>
            <person name="Zheng J."/>
            <person name="Timme R."/>
            <person name="Allard M."/>
            <person name="Strain E."/>
            <person name="Luo Y."/>
            <person name="Brown E."/>
        </authorList>
    </citation>
    <scope>NUCLEOTIDE SEQUENCE [LARGE SCALE GENOMIC DNA]</scope>
    <source>
        <strain evidence="7">CFSAN034343</strain>
    </source>
</reference>